<feature type="transmembrane region" description="Helical" evidence="1">
    <location>
        <begin position="278"/>
        <end position="299"/>
    </location>
</feature>
<dbReference type="OrthoDB" id="5780548at2759"/>
<accession>E3M302</accession>
<keyword evidence="3" id="KW-1185">Reference proteome</keyword>
<evidence type="ECO:0000313" key="3">
    <source>
        <dbReference type="Proteomes" id="UP000008281"/>
    </source>
</evidence>
<gene>
    <name evidence="2" type="ORF">CRE_07497</name>
</gene>
<feature type="transmembrane region" description="Helical" evidence="1">
    <location>
        <begin position="174"/>
        <end position="190"/>
    </location>
</feature>
<dbReference type="EMBL" id="DS268422">
    <property type="protein sequence ID" value="EFO89658.1"/>
    <property type="molecule type" value="Genomic_DNA"/>
</dbReference>
<protein>
    <submittedName>
        <fullName evidence="2">Uncharacterized protein</fullName>
    </submittedName>
</protein>
<dbReference type="HOGENOM" id="CLU_065865_0_0_1"/>
<feature type="transmembrane region" description="Helical" evidence="1">
    <location>
        <begin position="50"/>
        <end position="77"/>
    </location>
</feature>
<keyword evidence="1" id="KW-0472">Membrane</keyword>
<dbReference type="Proteomes" id="UP000008281">
    <property type="component" value="Unassembled WGS sequence"/>
</dbReference>
<dbReference type="AlphaFoldDB" id="E3M302"/>
<feature type="transmembrane region" description="Helical" evidence="1">
    <location>
        <begin position="196"/>
        <end position="214"/>
    </location>
</feature>
<keyword evidence="1" id="KW-1133">Transmembrane helix</keyword>
<dbReference type="OMA" id="MRRMNIW"/>
<evidence type="ECO:0000313" key="2">
    <source>
        <dbReference type="EMBL" id="EFO89658.1"/>
    </source>
</evidence>
<keyword evidence="1" id="KW-0812">Transmembrane</keyword>
<feature type="transmembrane region" description="Helical" evidence="1">
    <location>
        <begin position="89"/>
        <end position="106"/>
    </location>
</feature>
<dbReference type="FunCoup" id="E3M302">
    <property type="interactions" value="1080"/>
</dbReference>
<evidence type="ECO:0000256" key="1">
    <source>
        <dbReference type="SAM" id="Phobius"/>
    </source>
</evidence>
<dbReference type="InParanoid" id="E3M302"/>
<reference evidence="2" key="1">
    <citation type="submission" date="2007-07" db="EMBL/GenBank/DDBJ databases">
        <title>PCAP assembly of the Caenorhabditis remanei genome.</title>
        <authorList>
            <consortium name="The Caenorhabditis remanei Sequencing Consortium"/>
            <person name="Wilson R.K."/>
        </authorList>
    </citation>
    <scope>NUCLEOTIDE SEQUENCE [LARGE SCALE GENOMIC DNA]</scope>
    <source>
        <strain evidence="2">PB4641</strain>
    </source>
</reference>
<dbReference type="eggNOG" id="ENOG502TH0X">
    <property type="taxonomic scope" value="Eukaryota"/>
</dbReference>
<feature type="transmembrane region" description="Helical" evidence="1">
    <location>
        <begin position="145"/>
        <end position="162"/>
    </location>
</feature>
<name>E3M302_CAERE</name>
<organism evidence="3">
    <name type="scientific">Caenorhabditis remanei</name>
    <name type="common">Caenorhabditis vulgaris</name>
    <dbReference type="NCBI Taxonomy" id="31234"/>
    <lineage>
        <taxon>Eukaryota</taxon>
        <taxon>Metazoa</taxon>
        <taxon>Ecdysozoa</taxon>
        <taxon>Nematoda</taxon>
        <taxon>Chromadorea</taxon>
        <taxon>Rhabditida</taxon>
        <taxon>Rhabditina</taxon>
        <taxon>Rhabditomorpha</taxon>
        <taxon>Rhabditoidea</taxon>
        <taxon>Rhabditidae</taxon>
        <taxon>Peloderinae</taxon>
        <taxon>Caenorhabditis</taxon>
    </lineage>
</organism>
<feature type="transmembrane region" description="Helical" evidence="1">
    <location>
        <begin position="235"/>
        <end position="258"/>
    </location>
</feature>
<sequence>METFQFESYEAMVDSSSPLVKQFPGMDINSFRKLHYFELLTHVIGMLNSFYIFSVLHIVLLISGCVFYSFYLILFLVHGKTFFIAPHTFYAIFIIQIISFGASLAIQKFSFAVNNVEYATYSYIPYLPKFIASVCDRVVVAQMPLYWFVITAFLIIQIAQFSSQNPRSIRFAHIYLFPIGIVIFLIAITTPDHMKHFMIVVCFLIWWIYRKHMVAQLYSQEMSAKDILNMRRMNIWLSCQIFATLMFHLVELGVTLAIKSSVMDTNRQTYYGFYRNEVFRGIMCIATYINALLFVWATIDFVKTNPNKEITTLPVFVGGSLHMESFSRRPSAISAFSLNNVAPLTPRDANMLHI</sequence>
<proteinExistence type="predicted"/>